<feature type="domain" description="Reelin" evidence="2">
    <location>
        <begin position="24"/>
        <end position="104"/>
    </location>
</feature>
<dbReference type="EMBL" id="KB291862">
    <property type="protein sequence ID" value="ELU18545.1"/>
    <property type="molecule type" value="Genomic_DNA"/>
</dbReference>
<dbReference type="Gene3D" id="2.60.40.4060">
    <property type="entry name" value="Reeler domain"/>
    <property type="match status" value="1"/>
</dbReference>
<organism evidence="3">
    <name type="scientific">Capitella teleta</name>
    <name type="common">Polychaete worm</name>
    <dbReference type="NCBI Taxonomy" id="283909"/>
    <lineage>
        <taxon>Eukaryota</taxon>
        <taxon>Metazoa</taxon>
        <taxon>Spiralia</taxon>
        <taxon>Lophotrochozoa</taxon>
        <taxon>Annelida</taxon>
        <taxon>Polychaeta</taxon>
        <taxon>Sedentaria</taxon>
        <taxon>Scolecida</taxon>
        <taxon>Capitellidae</taxon>
        <taxon>Capitella</taxon>
    </lineage>
</organism>
<keyword evidence="5" id="KW-1185">Reference proteome</keyword>
<dbReference type="Pfam" id="PF02014">
    <property type="entry name" value="Reeler"/>
    <property type="match status" value="1"/>
</dbReference>
<accession>R7VMB4</accession>
<reference evidence="4" key="3">
    <citation type="submission" date="2015-06" db="UniProtKB">
        <authorList>
            <consortium name="EnsemblMetazoa"/>
        </authorList>
    </citation>
    <scope>IDENTIFICATION</scope>
</reference>
<proteinExistence type="predicted"/>
<evidence type="ECO:0000256" key="1">
    <source>
        <dbReference type="SAM" id="Phobius"/>
    </source>
</evidence>
<feature type="transmembrane region" description="Helical" evidence="1">
    <location>
        <begin position="149"/>
        <end position="170"/>
    </location>
</feature>
<reference evidence="3 5" key="2">
    <citation type="journal article" date="2013" name="Nature">
        <title>Insights into bilaterian evolution from three spiralian genomes.</title>
        <authorList>
            <person name="Simakov O."/>
            <person name="Marletaz F."/>
            <person name="Cho S.J."/>
            <person name="Edsinger-Gonzales E."/>
            <person name="Havlak P."/>
            <person name="Hellsten U."/>
            <person name="Kuo D.H."/>
            <person name="Larsson T."/>
            <person name="Lv J."/>
            <person name="Arendt D."/>
            <person name="Savage R."/>
            <person name="Osoegawa K."/>
            <person name="de Jong P."/>
            <person name="Grimwood J."/>
            <person name="Chapman J.A."/>
            <person name="Shapiro H."/>
            <person name="Aerts A."/>
            <person name="Otillar R.P."/>
            <person name="Terry A.Y."/>
            <person name="Boore J.L."/>
            <person name="Grigoriev I.V."/>
            <person name="Lindberg D.R."/>
            <person name="Seaver E.C."/>
            <person name="Weisblat D.A."/>
            <person name="Putnam N.H."/>
            <person name="Rokhsar D.S."/>
        </authorList>
    </citation>
    <scope>NUCLEOTIDE SEQUENCE</scope>
    <source>
        <strain evidence="3 5">I ESC-2004</strain>
    </source>
</reference>
<dbReference type="Proteomes" id="UP000014760">
    <property type="component" value="Unassembled WGS sequence"/>
</dbReference>
<dbReference type="EnsemblMetazoa" id="CapteT186978">
    <property type="protein sequence ID" value="CapteP186978"/>
    <property type="gene ID" value="CapteG186978"/>
</dbReference>
<dbReference type="AlphaFoldDB" id="R7VMB4"/>
<sequence>MTFRHSSMLRVSRFKCRAIGIVGNSHFEDFVLQAVQTSNPSTPVGQWLHEPIEDTRVESCFAKHDTLINKHGNMHSLFARWLPQKDYGTVTFRAIISTNSTHVWKDVTSEELKGANEIDDSFRHHIVKRDIEEPPNVTSDTTEDIGHSVFILMAILGGYVGMYTIFSFLLI</sequence>
<dbReference type="InterPro" id="IPR002861">
    <property type="entry name" value="Reeler_dom"/>
</dbReference>
<keyword evidence="1" id="KW-0812">Transmembrane</keyword>
<evidence type="ECO:0000313" key="5">
    <source>
        <dbReference type="Proteomes" id="UP000014760"/>
    </source>
</evidence>
<reference evidence="5" key="1">
    <citation type="submission" date="2012-12" db="EMBL/GenBank/DDBJ databases">
        <authorList>
            <person name="Hellsten U."/>
            <person name="Grimwood J."/>
            <person name="Chapman J.A."/>
            <person name="Shapiro H."/>
            <person name="Aerts A."/>
            <person name="Otillar R.P."/>
            <person name="Terry A.Y."/>
            <person name="Boore J.L."/>
            <person name="Simakov O."/>
            <person name="Marletaz F."/>
            <person name="Cho S.-J."/>
            <person name="Edsinger-Gonzales E."/>
            <person name="Havlak P."/>
            <person name="Kuo D.-H."/>
            <person name="Larsson T."/>
            <person name="Lv J."/>
            <person name="Arendt D."/>
            <person name="Savage R."/>
            <person name="Osoegawa K."/>
            <person name="de Jong P."/>
            <person name="Lindberg D.R."/>
            <person name="Seaver E.C."/>
            <person name="Weisblat D.A."/>
            <person name="Putnam N.H."/>
            <person name="Grigoriev I.V."/>
            <person name="Rokhsar D.S."/>
        </authorList>
    </citation>
    <scope>NUCLEOTIDE SEQUENCE</scope>
    <source>
        <strain evidence="5">I ESC-2004</strain>
    </source>
</reference>
<dbReference type="HOGENOM" id="CLU_1564360_0_0_1"/>
<evidence type="ECO:0000259" key="2">
    <source>
        <dbReference type="Pfam" id="PF02014"/>
    </source>
</evidence>
<dbReference type="EMBL" id="AMQN01016243">
    <property type="status" value="NOT_ANNOTATED_CDS"/>
    <property type="molecule type" value="Genomic_DNA"/>
</dbReference>
<name>R7VMB4_CAPTE</name>
<dbReference type="InterPro" id="IPR042307">
    <property type="entry name" value="Reeler_sf"/>
</dbReference>
<evidence type="ECO:0000313" key="3">
    <source>
        <dbReference type="EMBL" id="ELU18545.1"/>
    </source>
</evidence>
<keyword evidence="1" id="KW-1133">Transmembrane helix</keyword>
<protein>
    <recommendedName>
        <fullName evidence="2">Reelin domain-containing protein</fullName>
    </recommendedName>
</protein>
<evidence type="ECO:0000313" key="4">
    <source>
        <dbReference type="EnsemblMetazoa" id="CapteP186978"/>
    </source>
</evidence>
<gene>
    <name evidence="3" type="ORF">CAPTEDRAFT_186978</name>
</gene>
<keyword evidence="1" id="KW-0472">Membrane</keyword>